<dbReference type="EC" id="5.2.1.8" evidence="4"/>
<proteinExistence type="inferred from homology"/>
<dbReference type="PROSITE" id="PS00170">
    <property type="entry name" value="CSA_PPIASE_1"/>
    <property type="match status" value="1"/>
</dbReference>
<dbReference type="Gene3D" id="2.40.100.10">
    <property type="entry name" value="Cyclophilin-like"/>
    <property type="match status" value="1"/>
</dbReference>
<dbReference type="SUPFAM" id="SSF50891">
    <property type="entry name" value="Cyclophilin-like"/>
    <property type="match status" value="1"/>
</dbReference>
<evidence type="ECO:0000256" key="3">
    <source>
        <dbReference type="ARBA" id="ARBA00023235"/>
    </source>
</evidence>
<dbReference type="GO" id="GO:0003755">
    <property type="term" value="F:peptidyl-prolyl cis-trans isomerase activity"/>
    <property type="evidence" value="ECO:0007669"/>
    <property type="project" value="UniProtKB-UniRule"/>
</dbReference>
<dbReference type="STRING" id="1328313.DS2_00720"/>
<keyword evidence="2 4" id="KW-0697">Rotamase</keyword>
<accession>W7QGX9</accession>
<feature type="chain" id="PRO_5006531623" description="Peptidyl-prolyl cis-trans isomerase" evidence="4">
    <location>
        <begin position="22"/>
        <end position="197"/>
    </location>
</feature>
<dbReference type="Pfam" id="PF00160">
    <property type="entry name" value="Pro_isomerase"/>
    <property type="match status" value="1"/>
</dbReference>
<reference evidence="6 7" key="1">
    <citation type="journal article" date="2014" name="Genome Announc.">
        <title>Draft Genome Sequence of the Agar-Degrading Bacterium Catenovulum sp. Strain DS-2, Isolated from Intestines of Haliotis diversicolor.</title>
        <authorList>
            <person name="Shan D."/>
            <person name="Li X."/>
            <person name="Gu Z."/>
            <person name="Wei G."/>
            <person name="Gao Z."/>
            <person name="Shao Z."/>
        </authorList>
    </citation>
    <scope>NUCLEOTIDE SEQUENCE [LARGE SCALE GENOMIC DNA]</scope>
    <source>
        <strain evidence="6 7">DS-2</strain>
    </source>
</reference>
<dbReference type="eggNOG" id="COG0652">
    <property type="taxonomic scope" value="Bacteria"/>
</dbReference>
<evidence type="ECO:0000256" key="1">
    <source>
        <dbReference type="ARBA" id="ARBA00007365"/>
    </source>
</evidence>
<dbReference type="InterPro" id="IPR002130">
    <property type="entry name" value="Cyclophilin-type_PPIase_dom"/>
</dbReference>
<dbReference type="PROSITE" id="PS50072">
    <property type="entry name" value="CSA_PPIASE_2"/>
    <property type="match status" value="1"/>
</dbReference>
<dbReference type="PANTHER" id="PTHR43246">
    <property type="entry name" value="PEPTIDYL-PROLYL CIS-TRANS ISOMERASE CYP38, CHLOROPLASTIC"/>
    <property type="match status" value="1"/>
</dbReference>
<evidence type="ECO:0000313" key="6">
    <source>
        <dbReference type="EMBL" id="EWH12199.1"/>
    </source>
</evidence>
<protein>
    <recommendedName>
        <fullName evidence="4">Peptidyl-prolyl cis-trans isomerase</fullName>
        <shortName evidence="4">PPIase</shortName>
        <ecNumber evidence="4">5.2.1.8</ecNumber>
    </recommendedName>
</protein>
<feature type="domain" description="PPIase cyclophilin-type" evidence="5">
    <location>
        <begin position="31"/>
        <end position="193"/>
    </location>
</feature>
<comment type="similarity">
    <text evidence="1 4">Belongs to the cyclophilin-type PPIase family.</text>
</comment>
<dbReference type="PRINTS" id="PR00153">
    <property type="entry name" value="CSAPPISMRASE"/>
</dbReference>
<keyword evidence="4" id="KW-0732">Signal</keyword>
<dbReference type="InterPro" id="IPR044665">
    <property type="entry name" value="E_coli_cyclophilin_A-like"/>
</dbReference>
<dbReference type="InterPro" id="IPR029000">
    <property type="entry name" value="Cyclophilin-like_dom_sf"/>
</dbReference>
<dbReference type="PATRIC" id="fig|1328313.3.peg.155"/>
<comment type="function">
    <text evidence="4">PPIases accelerate the folding of proteins. It catalyzes the cis-trans isomerization of proline imidic peptide bonds in oligopeptides.</text>
</comment>
<gene>
    <name evidence="6" type="ORF">DS2_00720</name>
</gene>
<evidence type="ECO:0000256" key="2">
    <source>
        <dbReference type="ARBA" id="ARBA00023110"/>
    </source>
</evidence>
<sequence>MMKKLFSLLIITLSLSFSICAKQVDTQDSNLYPRVQLETNLGTIVLELNRRKAPITVKNFISYVVKGEYNNTIFHRVVPGFVAQGGGYDTEFNERPLGDKIFNESGNGLKNDRMSIAMARMSDPHSAIRQFYFNLSDNNNLNPGRDWGYTVFGYVESGEEVIEKIAQSETHYSSEFGSADVPVKPIVIKVATLLPQS</sequence>
<feature type="signal peptide" evidence="4">
    <location>
        <begin position="1"/>
        <end position="21"/>
    </location>
</feature>
<keyword evidence="3 4" id="KW-0413">Isomerase</keyword>
<evidence type="ECO:0000256" key="4">
    <source>
        <dbReference type="RuleBase" id="RU363019"/>
    </source>
</evidence>
<dbReference type="EMBL" id="ARZY01000001">
    <property type="protein sequence ID" value="EWH12199.1"/>
    <property type="molecule type" value="Genomic_DNA"/>
</dbReference>
<dbReference type="InterPro" id="IPR020892">
    <property type="entry name" value="Cyclophilin-type_PPIase_CS"/>
</dbReference>
<comment type="catalytic activity">
    <reaction evidence="4">
        <text>[protein]-peptidylproline (omega=180) = [protein]-peptidylproline (omega=0)</text>
        <dbReference type="Rhea" id="RHEA:16237"/>
        <dbReference type="Rhea" id="RHEA-COMP:10747"/>
        <dbReference type="Rhea" id="RHEA-COMP:10748"/>
        <dbReference type="ChEBI" id="CHEBI:83833"/>
        <dbReference type="ChEBI" id="CHEBI:83834"/>
        <dbReference type="EC" id="5.2.1.8"/>
    </reaction>
</comment>
<name>W7QGX9_9ALTE</name>
<dbReference type="Proteomes" id="UP000019276">
    <property type="component" value="Unassembled WGS sequence"/>
</dbReference>
<evidence type="ECO:0000313" key="7">
    <source>
        <dbReference type="Proteomes" id="UP000019276"/>
    </source>
</evidence>
<dbReference type="GO" id="GO:0006457">
    <property type="term" value="P:protein folding"/>
    <property type="evidence" value="ECO:0007669"/>
    <property type="project" value="InterPro"/>
</dbReference>
<evidence type="ECO:0000259" key="5">
    <source>
        <dbReference type="PROSITE" id="PS50072"/>
    </source>
</evidence>
<comment type="caution">
    <text evidence="6">The sequence shown here is derived from an EMBL/GenBank/DDBJ whole genome shotgun (WGS) entry which is preliminary data.</text>
</comment>
<organism evidence="6 7">
    <name type="scientific">Catenovulum agarivorans DS-2</name>
    <dbReference type="NCBI Taxonomy" id="1328313"/>
    <lineage>
        <taxon>Bacteria</taxon>
        <taxon>Pseudomonadati</taxon>
        <taxon>Pseudomonadota</taxon>
        <taxon>Gammaproteobacteria</taxon>
        <taxon>Alteromonadales</taxon>
        <taxon>Alteromonadaceae</taxon>
        <taxon>Catenovulum</taxon>
    </lineage>
</organism>
<keyword evidence="7" id="KW-1185">Reference proteome</keyword>
<dbReference type="AlphaFoldDB" id="W7QGX9"/>